<dbReference type="OrthoDB" id="826720at2"/>
<keyword evidence="4 6" id="KW-1133">Transmembrane helix</keyword>
<dbReference type="EMBL" id="QLLK01000001">
    <property type="protein sequence ID" value="RAI94931.1"/>
    <property type="molecule type" value="Genomic_DNA"/>
</dbReference>
<keyword evidence="9" id="KW-1185">Reference proteome</keyword>
<reference evidence="8 9" key="1">
    <citation type="submission" date="2018-06" db="EMBL/GenBank/DDBJ databases">
        <title>Genomic Encyclopedia of Archaeal and Bacterial Type Strains, Phase II (KMG-II): from individual species to whole genera.</title>
        <authorList>
            <person name="Goeker M."/>
        </authorList>
    </citation>
    <scope>NUCLEOTIDE SEQUENCE [LARGE SCALE GENOMIC DNA]</scope>
    <source>
        <strain evidence="8 9">DSM 23446</strain>
    </source>
</reference>
<evidence type="ECO:0000259" key="7">
    <source>
        <dbReference type="Pfam" id="PF13396"/>
    </source>
</evidence>
<comment type="subcellular location">
    <subcellularLocation>
        <location evidence="1">Cell membrane</location>
        <topology evidence="1">Multi-pass membrane protein</topology>
    </subcellularLocation>
</comment>
<keyword evidence="3 6" id="KW-0812">Transmembrane</keyword>
<evidence type="ECO:0000256" key="3">
    <source>
        <dbReference type="ARBA" id="ARBA00022692"/>
    </source>
</evidence>
<evidence type="ECO:0000256" key="5">
    <source>
        <dbReference type="ARBA" id="ARBA00023136"/>
    </source>
</evidence>
<keyword evidence="5 6" id="KW-0472">Membrane</keyword>
<comment type="caution">
    <text evidence="8">The sequence shown here is derived from an EMBL/GenBank/DDBJ whole genome shotgun (WGS) entry which is preliminary data.</text>
</comment>
<dbReference type="Proteomes" id="UP000249610">
    <property type="component" value="Unassembled WGS sequence"/>
</dbReference>
<evidence type="ECO:0000256" key="4">
    <source>
        <dbReference type="ARBA" id="ARBA00022989"/>
    </source>
</evidence>
<name>A0A327PUG7_9BACT</name>
<protein>
    <submittedName>
        <fullName evidence="8">Phospholipase D-like protein</fullName>
    </submittedName>
</protein>
<feature type="transmembrane region" description="Helical" evidence="6">
    <location>
        <begin position="47"/>
        <end position="66"/>
    </location>
</feature>
<feature type="domain" description="Cardiolipin synthase N-terminal" evidence="7">
    <location>
        <begin position="26"/>
        <end position="65"/>
    </location>
</feature>
<organism evidence="8 9">
    <name type="scientific">Algoriphagus yeomjeoni</name>
    <dbReference type="NCBI Taxonomy" id="291403"/>
    <lineage>
        <taxon>Bacteria</taxon>
        <taxon>Pseudomonadati</taxon>
        <taxon>Bacteroidota</taxon>
        <taxon>Cytophagia</taxon>
        <taxon>Cytophagales</taxon>
        <taxon>Cyclobacteriaceae</taxon>
        <taxon>Algoriphagus</taxon>
    </lineage>
</organism>
<sequence length="87" mass="10042">MDLIASGDGQLIWQISFLFSVVYLGFWAYALFDALGSEFRAAHSKFLWVLIILIAPFIGTFLYLAMARSMRKERRRFNPSFSKQPNS</sequence>
<accession>A0A327PUG7</accession>
<evidence type="ECO:0000256" key="1">
    <source>
        <dbReference type="ARBA" id="ARBA00004651"/>
    </source>
</evidence>
<dbReference type="AlphaFoldDB" id="A0A327PUG7"/>
<feature type="transmembrane region" description="Helical" evidence="6">
    <location>
        <begin position="12"/>
        <end position="32"/>
    </location>
</feature>
<evidence type="ECO:0000256" key="2">
    <source>
        <dbReference type="ARBA" id="ARBA00022475"/>
    </source>
</evidence>
<dbReference type="InterPro" id="IPR027379">
    <property type="entry name" value="CLS_N"/>
</dbReference>
<keyword evidence="2" id="KW-1003">Cell membrane</keyword>
<evidence type="ECO:0000313" key="8">
    <source>
        <dbReference type="EMBL" id="RAI94931.1"/>
    </source>
</evidence>
<proteinExistence type="predicted"/>
<evidence type="ECO:0000313" key="9">
    <source>
        <dbReference type="Proteomes" id="UP000249610"/>
    </source>
</evidence>
<gene>
    <name evidence="8" type="ORF">LV83_00179</name>
</gene>
<evidence type="ECO:0000256" key="6">
    <source>
        <dbReference type="SAM" id="Phobius"/>
    </source>
</evidence>
<dbReference type="Pfam" id="PF13396">
    <property type="entry name" value="PLDc_N"/>
    <property type="match status" value="1"/>
</dbReference>
<dbReference type="GO" id="GO:0005886">
    <property type="term" value="C:plasma membrane"/>
    <property type="evidence" value="ECO:0007669"/>
    <property type="project" value="UniProtKB-SubCell"/>
</dbReference>
<dbReference type="RefSeq" id="WP_111609639.1">
    <property type="nucleotide sequence ID" value="NZ_QLLK01000001.1"/>
</dbReference>